<evidence type="ECO:0000256" key="1">
    <source>
        <dbReference type="SAM" id="Phobius"/>
    </source>
</evidence>
<feature type="transmembrane region" description="Helical" evidence="1">
    <location>
        <begin position="12"/>
        <end position="30"/>
    </location>
</feature>
<sequence>MTAPRPRRGGRAVRWTILAAVAGLLGWQVATRTLPAVLAPYDPGAALILAEGNPRALLLLAERRLGQDPTARNDADALPAAEREDVVEAAATMVARGIARPLLPPDVTAADRATVAALAAAAWRAAPLDPRAPRLLGQLSEDEGTGRRLMEQSVALSRHDPLALYWLIQHAFLAGDVDGVLRHADILLRAQPDFAATVAPMLTALTADEAIRPRIVAALAAAPPWRDGFLAELPALAADPRLPFALLRDLARGPTPPTSSQVMSYLTVLVAREDYRLAHEAWRVFPMDGEEHPADLVFDGGFRNRPGATPFSWAFSFGGGVRITTTAAPGRPGDKALALEFAGQMVEPMTVTQVTVLDPGRYRIAGSQAGTFESRRGLRWEMICRRPGAAPLGGSDELFGGGEGWSPFSFDIEIPRENCPVQILRLVFDTVAQADRIVRGDLYLTDISIRPLGGS</sequence>
<accession>A0A4R6R925</accession>
<keyword evidence="3" id="KW-1185">Reference proteome</keyword>
<evidence type="ECO:0000313" key="3">
    <source>
        <dbReference type="Proteomes" id="UP000294547"/>
    </source>
</evidence>
<dbReference type="RefSeq" id="WP_126539547.1">
    <property type="nucleotide sequence ID" value="NZ_BSPM01000007.1"/>
</dbReference>
<keyword evidence="1" id="KW-0812">Transmembrane</keyword>
<name>A0A4R6R925_9HYPH</name>
<protein>
    <submittedName>
        <fullName evidence="2">Uncharacterized protein</fullName>
    </submittedName>
</protein>
<organism evidence="2 3">
    <name type="scientific">Oharaeibacter diazotrophicus</name>
    <dbReference type="NCBI Taxonomy" id="1920512"/>
    <lineage>
        <taxon>Bacteria</taxon>
        <taxon>Pseudomonadati</taxon>
        <taxon>Pseudomonadota</taxon>
        <taxon>Alphaproteobacteria</taxon>
        <taxon>Hyphomicrobiales</taxon>
        <taxon>Pleomorphomonadaceae</taxon>
        <taxon>Oharaeibacter</taxon>
    </lineage>
</organism>
<reference evidence="2 3" key="1">
    <citation type="submission" date="2019-03" db="EMBL/GenBank/DDBJ databases">
        <title>Genomic Encyclopedia of Type Strains, Phase IV (KMG-IV): sequencing the most valuable type-strain genomes for metagenomic binning, comparative biology and taxonomic classification.</title>
        <authorList>
            <person name="Goeker M."/>
        </authorList>
    </citation>
    <scope>NUCLEOTIDE SEQUENCE [LARGE SCALE GENOMIC DNA]</scope>
    <source>
        <strain evidence="2 3">DSM 102969</strain>
    </source>
</reference>
<dbReference type="OrthoDB" id="8410830at2"/>
<keyword evidence="1" id="KW-0472">Membrane</keyword>
<dbReference type="EMBL" id="SNXY01000010">
    <property type="protein sequence ID" value="TDP82325.1"/>
    <property type="molecule type" value="Genomic_DNA"/>
</dbReference>
<evidence type="ECO:0000313" key="2">
    <source>
        <dbReference type="EMBL" id="TDP82325.1"/>
    </source>
</evidence>
<dbReference type="Proteomes" id="UP000294547">
    <property type="component" value="Unassembled WGS sequence"/>
</dbReference>
<keyword evidence="1" id="KW-1133">Transmembrane helix</keyword>
<proteinExistence type="predicted"/>
<gene>
    <name evidence="2" type="ORF">EDD54_3592</name>
</gene>
<comment type="caution">
    <text evidence="2">The sequence shown here is derived from an EMBL/GenBank/DDBJ whole genome shotgun (WGS) entry which is preliminary data.</text>
</comment>
<dbReference type="AlphaFoldDB" id="A0A4R6R925"/>